<feature type="transmembrane region" description="Helical" evidence="1">
    <location>
        <begin position="133"/>
        <end position="157"/>
    </location>
</feature>
<keyword evidence="3" id="KW-1185">Reference proteome</keyword>
<protein>
    <submittedName>
        <fullName evidence="2">Uncharacterized protein</fullName>
    </submittedName>
</protein>
<keyword evidence="1" id="KW-1133">Transmembrane helix</keyword>
<reference evidence="3" key="1">
    <citation type="journal article" date="2023" name="Commun. Biol.">
        <title>Genome analysis of Parmales, the sister group of diatoms, reveals the evolutionary specialization of diatoms from phago-mixotrophs to photoautotrophs.</title>
        <authorList>
            <person name="Ban H."/>
            <person name="Sato S."/>
            <person name="Yoshikawa S."/>
            <person name="Yamada K."/>
            <person name="Nakamura Y."/>
            <person name="Ichinomiya M."/>
            <person name="Sato N."/>
            <person name="Blanc-Mathieu R."/>
            <person name="Endo H."/>
            <person name="Kuwata A."/>
            <person name="Ogata H."/>
        </authorList>
    </citation>
    <scope>NUCLEOTIDE SEQUENCE [LARGE SCALE GENOMIC DNA]</scope>
</reference>
<evidence type="ECO:0000313" key="2">
    <source>
        <dbReference type="EMBL" id="GMI38259.1"/>
    </source>
</evidence>
<accession>A0A9W7L8N2</accession>
<comment type="caution">
    <text evidence="2">The sequence shown here is derived from an EMBL/GenBank/DDBJ whole genome shotgun (WGS) entry which is preliminary data.</text>
</comment>
<feature type="transmembrane region" description="Helical" evidence="1">
    <location>
        <begin position="21"/>
        <end position="39"/>
    </location>
</feature>
<dbReference type="AlphaFoldDB" id="A0A9W7L8N2"/>
<dbReference type="Proteomes" id="UP001165065">
    <property type="component" value="Unassembled WGS sequence"/>
</dbReference>
<proteinExistence type="predicted"/>
<organism evidence="2 3">
    <name type="scientific">Triparma columacea</name>
    <dbReference type="NCBI Taxonomy" id="722753"/>
    <lineage>
        <taxon>Eukaryota</taxon>
        <taxon>Sar</taxon>
        <taxon>Stramenopiles</taxon>
        <taxon>Ochrophyta</taxon>
        <taxon>Bolidophyceae</taxon>
        <taxon>Parmales</taxon>
        <taxon>Triparmaceae</taxon>
        <taxon>Triparma</taxon>
    </lineage>
</organism>
<gene>
    <name evidence="2" type="ORF">TrCOL_g11063</name>
</gene>
<dbReference type="OrthoDB" id="200453at2759"/>
<evidence type="ECO:0000256" key="1">
    <source>
        <dbReference type="SAM" id="Phobius"/>
    </source>
</evidence>
<keyword evidence="1" id="KW-0812">Transmembrane</keyword>
<dbReference type="EMBL" id="BRYA01000083">
    <property type="protein sequence ID" value="GMI38259.1"/>
    <property type="molecule type" value="Genomic_DNA"/>
</dbReference>
<keyword evidence="1" id="KW-0472">Membrane</keyword>
<name>A0A9W7L8N2_9STRA</name>
<feature type="transmembrane region" description="Helical" evidence="1">
    <location>
        <begin position="96"/>
        <end position="113"/>
    </location>
</feature>
<evidence type="ECO:0000313" key="3">
    <source>
        <dbReference type="Proteomes" id="UP001165065"/>
    </source>
</evidence>
<sequence>MSLNYGRPFLPRVKNTEYQRIGLVCSSLPVLAIALQHWGGCPNIPALPTLMVVWFVSKLVGDLMEMYWNIPSNMTEKSKLIEENPQAKLICSIKDFVSLGFLIFSIVCFLIIAPEFGEWGGGKDQCDGGLFTAAALCFGIPTVIACGLILYGLFLLIKMMICKKDETQIPIHE</sequence>